<dbReference type="PROSITE" id="PS50222">
    <property type="entry name" value="EF_HAND_2"/>
    <property type="match status" value="2"/>
</dbReference>
<feature type="domain" description="EF-hand" evidence="4">
    <location>
        <begin position="71"/>
        <end position="106"/>
    </location>
</feature>
<dbReference type="SUPFAM" id="SSF47473">
    <property type="entry name" value="EF-hand"/>
    <property type="match status" value="1"/>
</dbReference>
<organism evidence="5 6">
    <name type="scientific">Dreissena polymorpha</name>
    <name type="common">Zebra mussel</name>
    <name type="synonym">Mytilus polymorpha</name>
    <dbReference type="NCBI Taxonomy" id="45954"/>
    <lineage>
        <taxon>Eukaryota</taxon>
        <taxon>Metazoa</taxon>
        <taxon>Spiralia</taxon>
        <taxon>Lophotrochozoa</taxon>
        <taxon>Mollusca</taxon>
        <taxon>Bivalvia</taxon>
        <taxon>Autobranchia</taxon>
        <taxon>Heteroconchia</taxon>
        <taxon>Euheterodonta</taxon>
        <taxon>Imparidentia</taxon>
        <taxon>Neoheterodontei</taxon>
        <taxon>Myida</taxon>
        <taxon>Dreissenoidea</taxon>
        <taxon>Dreissenidae</taxon>
        <taxon>Dreissena</taxon>
    </lineage>
</organism>
<dbReference type="InterPro" id="IPR039647">
    <property type="entry name" value="EF_hand_pair_protein_CML-like"/>
</dbReference>
<dbReference type="InterPro" id="IPR011992">
    <property type="entry name" value="EF-hand-dom_pair"/>
</dbReference>
<dbReference type="Pfam" id="PF13499">
    <property type="entry name" value="EF-hand_7"/>
    <property type="match status" value="1"/>
</dbReference>
<evidence type="ECO:0000313" key="6">
    <source>
        <dbReference type="Proteomes" id="UP000828390"/>
    </source>
</evidence>
<evidence type="ECO:0000256" key="1">
    <source>
        <dbReference type="ARBA" id="ARBA00022723"/>
    </source>
</evidence>
<keyword evidence="3" id="KW-0106">Calcium</keyword>
<gene>
    <name evidence="5" type="ORF">DPMN_124758</name>
</gene>
<keyword evidence="1" id="KW-0479">Metal-binding</keyword>
<dbReference type="InterPro" id="IPR018247">
    <property type="entry name" value="EF_Hand_1_Ca_BS"/>
</dbReference>
<evidence type="ECO:0000259" key="4">
    <source>
        <dbReference type="PROSITE" id="PS50222"/>
    </source>
</evidence>
<dbReference type="InterPro" id="IPR002048">
    <property type="entry name" value="EF_hand_dom"/>
</dbReference>
<dbReference type="CDD" id="cd00051">
    <property type="entry name" value="EFh"/>
    <property type="match status" value="1"/>
</dbReference>
<feature type="domain" description="EF-hand" evidence="4">
    <location>
        <begin position="113"/>
        <end position="148"/>
    </location>
</feature>
<name>A0A9D4JU35_DREPO</name>
<keyword evidence="2" id="KW-0677">Repeat</keyword>
<dbReference type="GO" id="GO:0005509">
    <property type="term" value="F:calcium ion binding"/>
    <property type="evidence" value="ECO:0007669"/>
    <property type="project" value="InterPro"/>
</dbReference>
<evidence type="ECO:0000256" key="3">
    <source>
        <dbReference type="ARBA" id="ARBA00022837"/>
    </source>
</evidence>
<dbReference type="PANTHER" id="PTHR10891">
    <property type="entry name" value="EF-HAND CALCIUM-BINDING DOMAIN CONTAINING PROTEIN"/>
    <property type="match status" value="1"/>
</dbReference>
<accession>A0A9D4JU35</accession>
<proteinExistence type="predicted"/>
<dbReference type="Gene3D" id="1.10.238.10">
    <property type="entry name" value="EF-hand"/>
    <property type="match status" value="1"/>
</dbReference>
<comment type="caution">
    <text evidence="5">The sequence shown here is derived from an EMBL/GenBank/DDBJ whole genome shotgun (WGS) entry which is preliminary data.</text>
</comment>
<dbReference type="SMART" id="SM00054">
    <property type="entry name" value="EFh"/>
    <property type="match status" value="2"/>
</dbReference>
<keyword evidence="6" id="KW-1185">Reference proteome</keyword>
<reference evidence="5" key="2">
    <citation type="submission" date="2020-11" db="EMBL/GenBank/DDBJ databases">
        <authorList>
            <person name="McCartney M.A."/>
            <person name="Auch B."/>
            <person name="Kono T."/>
            <person name="Mallez S."/>
            <person name="Becker A."/>
            <person name="Gohl D.M."/>
            <person name="Silverstein K.A.T."/>
            <person name="Koren S."/>
            <person name="Bechman K.B."/>
            <person name="Herman A."/>
            <person name="Abrahante J.E."/>
            <person name="Garbe J."/>
        </authorList>
    </citation>
    <scope>NUCLEOTIDE SEQUENCE</scope>
    <source>
        <strain evidence="5">Duluth1</strain>
        <tissue evidence="5">Whole animal</tissue>
    </source>
</reference>
<protein>
    <recommendedName>
        <fullName evidence="4">EF-hand domain-containing protein</fullName>
    </recommendedName>
</protein>
<reference evidence="5" key="1">
    <citation type="journal article" date="2019" name="bioRxiv">
        <title>The Genome of the Zebra Mussel, Dreissena polymorpha: A Resource for Invasive Species Research.</title>
        <authorList>
            <person name="McCartney M.A."/>
            <person name="Auch B."/>
            <person name="Kono T."/>
            <person name="Mallez S."/>
            <person name="Zhang Y."/>
            <person name="Obille A."/>
            <person name="Becker A."/>
            <person name="Abrahante J.E."/>
            <person name="Garbe J."/>
            <person name="Badalamenti J.P."/>
            <person name="Herman A."/>
            <person name="Mangelson H."/>
            <person name="Liachko I."/>
            <person name="Sullivan S."/>
            <person name="Sone E.D."/>
            <person name="Koren S."/>
            <person name="Silverstein K.A.T."/>
            <person name="Beckman K.B."/>
            <person name="Gohl D.M."/>
        </authorList>
    </citation>
    <scope>NUCLEOTIDE SEQUENCE</scope>
    <source>
        <strain evidence="5">Duluth1</strain>
        <tissue evidence="5">Whole animal</tissue>
    </source>
</reference>
<dbReference type="OrthoDB" id="10039799at2759"/>
<sequence>MTMSIEDAYQEVCHTNDCEELDKNGVYEALCLAGHNPIFQEIGTFWEKKRKSDFETINLDELIELEASLEDPKKAMEEAFAVFDKNNDGKIDKEELRRILKQSDVPGSEMYSYDDGMVEAIFAKADKNGDGFLDKNELIMMITEGQVSSSY</sequence>
<dbReference type="AlphaFoldDB" id="A0A9D4JU35"/>
<evidence type="ECO:0000256" key="2">
    <source>
        <dbReference type="ARBA" id="ARBA00022737"/>
    </source>
</evidence>
<evidence type="ECO:0000313" key="5">
    <source>
        <dbReference type="EMBL" id="KAH3822964.1"/>
    </source>
</evidence>
<dbReference type="EMBL" id="JAIWYP010000005">
    <property type="protein sequence ID" value="KAH3822964.1"/>
    <property type="molecule type" value="Genomic_DNA"/>
</dbReference>
<dbReference type="Proteomes" id="UP000828390">
    <property type="component" value="Unassembled WGS sequence"/>
</dbReference>
<dbReference type="PROSITE" id="PS00018">
    <property type="entry name" value="EF_HAND_1"/>
    <property type="match status" value="2"/>
</dbReference>